<evidence type="ECO:0000313" key="2">
    <source>
        <dbReference type="EMBL" id="MBK6974723.1"/>
    </source>
</evidence>
<dbReference type="InterPro" id="IPR050229">
    <property type="entry name" value="GlpE_sulfurtransferase"/>
</dbReference>
<dbReference type="InterPro" id="IPR001763">
    <property type="entry name" value="Rhodanese-like_dom"/>
</dbReference>
<accession>A0A9D7HNF1</accession>
<dbReference type="PANTHER" id="PTHR43031">
    <property type="entry name" value="FAD-DEPENDENT OXIDOREDUCTASE"/>
    <property type="match status" value="1"/>
</dbReference>
<dbReference type="SUPFAM" id="SSF52821">
    <property type="entry name" value="Rhodanese/Cell cycle control phosphatase"/>
    <property type="match status" value="1"/>
</dbReference>
<proteinExistence type="predicted"/>
<sequence>MLEEAKEVCPTTTRRLLGEGAILMDVRDRSEVTAFAFDVPDVVNIPLSELEQRCSEVPRDRPVVFVCDTGVRSLKATYFLQFHGYTNVSNMGGGVVKWSAKGFPVKGQRAADSCSTGCCSPTEGTTTTSCC</sequence>
<dbReference type="AlphaFoldDB" id="A0A9D7HNF1"/>
<dbReference type="PROSITE" id="PS50206">
    <property type="entry name" value="RHODANESE_3"/>
    <property type="match status" value="1"/>
</dbReference>
<comment type="caution">
    <text evidence="2">The sequence shown here is derived from an EMBL/GenBank/DDBJ whole genome shotgun (WGS) entry which is preliminary data.</text>
</comment>
<dbReference type="SMART" id="SM00450">
    <property type="entry name" value="RHOD"/>
    <property type="match status" value="1"/>
</dbReference>
<dbReference type="EMBL" id="JADJEV010000004">
    <property type="protein sequence ID" value="MBK6974723.1"/>
    <property type="molecule type" value="Genomic_DNA"/>
</dbReference>
<reference evidence="2" key="1">
    <citation type="submission" date="2020-10" db="EMBL/GenBank/DDBJ databases">
        <title>Connecting structure to function with the recovery of over 1000 high-quality activated sludge metagenome-assembled genomes encoding full-length rRNA genes using long-read sequencing.</title>
        <authorList>
            <person name="Singleton C.M."/>
            <person name="Petriglieri F."/>
            <person name="Kristensen J.M."/>
            <person name="Kirkegaard R.H."/>
            <person name="Michaelsen T.Y."/>
            <person name="Andersen M.H."/>
            <person name="Karst S.M."/>
            <person name="Dueholm M.S."/>
            <person name="Nielsen P.H."/>
            <person name="Albertsen M."/>
        </authorList>
    </citation>
    <scope>NUCLEOTIDE SEQUENCE</scope>
    <source>
        <strain evidence="2">Bjer_18-Q3-R1-45_BAT3C.347</strain>
    </source>
</reference>
<protein>
    <submittedName>
        <fullName evidence="2">Rhodanese-like domain-containing protein</fullName>
    </submittedName>
</protein>
<dbReference type="Pfam" id="PF00581">
    <property type="entry name" value="Rhodanese"/>
    <property type="match status" value="1"/>
</dbReference>
<dbReference type="PANTHER" id="PTHR43031:SF1">
    <property type="entry name" value="PYRIDINE NUCLEOTIDE-DISULPHIDE OXIDOREDUCTASE"/>
    <property type="match status" value="1"/>
</dbReference>
<dbReference type="Gene3D" id="3.40.250.10">
    <property type="entry name" value="Rhodanese-like domain"/>
    <property type="match status" value="1"/>
</dbReference>
<dbReference type="InterPro" id="IPR036873">
    <property type="entry name" value="Rhodanese-like_dom_sf"/>
</dbReference>
<gene>
    <name evidence="2" type="ORF">IPH26_17895</name>
</gene>
<dbReference type="Proteomes" id="UP000807785">
    <property type="component" value="Unassembled WGS sequence"/>
</dbReference>
<name>A0A9D7HNF1_9PROT</name>
<evidence type="ECO:0000313" key="3">
    <source>
        <dbReference type="Proteomes" id="UP000807785"/>
    </source>
</evidence>
<feature type="domain" description="Rhodanese" evidence="1">
    <location>
        <begin position="17"/>
        <end position="107"/>
    </location>
</feature>
<evidence type="ECO:0000259" key="1">
    <source>
        <dbReference type="PROSITE" id="PS50206"/>
    </source>
</evidence>
<organism evidence="2 3">
    <name type="scientific">Candidatus Methylophosphatis roskildensis</name>
    <dbReference type="NCBI Taxonomy" id="2899263"/>
    <lineage>
        <taxon>Bacteria</taxon>
        <taxon>Pseudomonadati</taxon>
        <taxon>Pseudomonadota</taxon>
        <taxon>Betaproteobacteria</taxon>
        <taxon>Nitrosomonadales</taxon>
        <taxon>Sterolibacteriaceae</taxon>
        <taxon>Candidatus Methylophosphatis</taxon>
    </lineage>
</organism>
<dbReference type="CDD" id="cd00158">
    <property type="entry name" value="RHOD"/>
    <property type="match status" value="1"/>
</dbReference>